<feature type="domain" description="N-acetyltransferase" evidence="1">
    <location>
        <begin position="15"/>
        <end position="153"/>
    </location>
</feature>
<dbReference type="InterPro" id="IPR000182">
    <property type="entry name" value="GNAT_dom"/>
</dbReference>
<dbReference type="KEGG" id="rhg:EXZ61_16760"/>
<dbReference type="InterPro" id="IPR016181">
    <property type="entry name" value="Acyl_CoA_acyltransferase"/>
</dbReference>
<reference evidence="3" key="1">
    <citation type="submission" date="2019-02" db="EMBL/GenBank/DDBJ databases">
        <title>Complete genome sequence of Rhodoferax sp. Gr-4.</title>
        <authorList>
            <person name="Jin L."/>
        </authorList>
    </citation>
    <scope>NUCLEOTIDE SEQUENCE [LARGE SCALE GENOMIC DNA]</scope>
    <source>
        <strain evidence="3">Gr-4</strain>
    </source>
</reference>
<accession>A0A515EW00</accession>
<dbReference type="Proteomes" id="UP000317365">
    <property type="component" value="Chromosome"/>
</dbReference>
<dbReference type="PANTHER" id="PTHR43610:SF1">
    <property type="entry name" value="N-ACETYLTRANSFERASE DOMAIN-CONTAINING PROTEIN"/>
    <property type="match status" value="1"/>
</dbReference>
<dbReference type="Gene3D" id="3.40.630.30">
    <property type="match status" value="1"/>
</dbReference>
<name>A0A515EW00_9BURK</name>
<proteinExistence type="predicted"/>
<evidence type="ECO:0000313" key="3">
    <source>
        <dbReference type="Proteomes" id="UP000317365"/>
    </source>
</evidence>
<dbReference type="PANTHER" id="PTHR43610">
    <property type="entry name" value="BLL6696 PROTEIN"/>
    <property type="match status" value="1"/>
</dbReference>
<dbReference type="SUPFAM" id="SSF55729">
    <property type="entry name" value="Acyl-CoA N-acyltransferases (Nat)"/>
    <property type="match status" value="1"/>
</dbReference>
<dbReference type="EMBL" id="CP036282">
    <property type="protein sequence ID" value="QDL56851.1"/>
    <property type="molecule type" value="Genomic_DNA"/>
</dbReference>
<evidence type="ECO:0000259" key="1">
    <source>
        <dbReference type="Pfam" id="PF13302"/>
    </source>
</evidence>
<gene>
    <name evidence="2" type="ORF">EXZ61_16760</name>
</gene>
<keyword evidence="3" id="KW-1185">Reference proteome</keyword>
<evidence type="ECO:0000313" key="2">
    <source>
        <dbReference type="EMBL" id="QDL56851.1"/>
    </source>
</evidence>
<organism evidence="2 3">
    <name type="scientific">Rhodoferax aquaticus</name>
    <dbReference type="NCBI Taxonomy" id="2527691"/>
    <lineage>
        <taxon>Bacteria</taxon>
        <taxon>Pseudomonadati</taxon>
        <taxon>Pseudomonadota</taxon>
        <taxon>Betaproteobacteria</taxon>
        <taxon>Burkholderiales</taxon>
        <taxon>Comamonadaceae</taxon>
        <taxon>Rhodoferax</taxon>
    </lineage>
</organism>
<dbReference type="AlphaFoldDB" id="A0A515EW00"/>
<dbReference type="GO" id="GO:0016747">
    <property type="term" value="F:acyltransferase activity, transferring groups other than amino-acyl groups"/>
    <property type="evidence" value="ECO:0007669"/>
    <property type="project" value="InterPro"/>
</dbReference>
<protein>
    <submittedName>
        <fullName evidence="2">N-acetyltransferase</fullName>
    </submittedName>
</protein>
<dbReference type="Pfam" id="PF13302">
    <property type="entry name" value="Acetyltransf_3"/>
    <property type="match status" value="1"/>
</dbReference>
<sequence length="202" mass="22795">MALCSPVTLTGQYATLVPLAPEHHDDLVEGVRDGELWKLWYTAIPTPEGMQAEIRRRLDLQSKDSMLPFAIVDNASGKAVGMTTYMNIDNANRRVEIGSTWYRKSVQRSPINTECKLMLLGHAFDSLQCIAVEFRTHFFNHQSRAGIERLGAKLDGVLRSHQVNPHPDAKGTLRDTCVYSIIAPEWPTVRAHLQYQLTKPRV</sequence>
<reference evidence="3" key="2">
    <citation type="journal article" date="2020" name="Int. J. Syst. Evol. Microbiol.">
        <title>Genomic insights into a novel species Rhodoferax aquaticus sp. nov., isolated from freshwater.</title>
        <authorList>
            <person name="Li T."/>
            <person name="Zhuo Y."/>
            <person name="Jin C.Z."/>
            <person name="Wu X."/>
            <person name="Ko S.R."/>
            <person name="Jin F.J."/>
            <person name="Ahn C.Y."/>
            <person name="Oh H.M."/>
            <person name="Lee H.G."/>
            <person name="Jin L."/>
        </authorList>
    </citation>
    <scope>NUCLEOTIDE SEQUENCE [LARGE SCALE GENOMIC DNA]</scope>
    <source>
        <strain evidence="3">Gr-4</strain>
    </source>
</reference>